<evidence type="ECO:0000313" key="4">
    <source>
        <dbReference type="EMBL" id="KAG7354014.1"/>
    </source>
</evidence>
<sequence length="1075" mass="120106">MGPPIAVPTENTTNGTDLFTTTVDIIISEDPSLRNLSLAEFCSTLDADRLLLECRLLDDFRRKPSQNLYHKVRACFFLYAIHRFHLPVVNPNQNEQGVEIPYQGYKSLCDRHFEEAIDVFLQVHCEQPSESISSALAKAYYHLGFQTLADQVRLSVRNHPGNAWMYEVVQPGRHPLKVILPWINGNDANQSKILMEQTPVRMDLSHCGWSDIFFLGMDFPEGARVLNISIDLAVRGRHQEPLPPIDCFLQAIDEPVLKLTSIDLKAEVTLTHIAQVFDFCKDYLGLLRAGIIASGIIPLGLEGSEETLQSLFDNMVGPGKGLHLTTRVNDIPKGSRLAVSTNLLSSIISLGMRATGQTKSIEGSLTEDERRLVAARAILGEWLGGSGGGWQDSGGVWPGIKLIQGVKPEENHPEFGVSRGRLLPVHRQLSDVEAPARLAQSLQDHLILVHGGMAQNVGPILEMVTEKYLLREADEWNARHDALRILDDILEAFKSSDVPKIAKLTTDNFFEPLQTIIPWASNLYTETLIDRTKLRFGDDFLGFWMLGGASGGGMGFIFKPEVKPIALVEMQVIMISTKKEMEHALPFAMDPVVYDFKINDHGTKAQWFDGCSVPTWKEVSTPPSNHPKCPSLSLDDVLCELGFDLTDHCKIQNDYRRGEIGLKQNRLPTDAKLENARPEDVILTDQVITPEIQLIGMEELRKGAVGVISLAAGVGSRWTQGAGCVKAINPFCKIAGRHRSFLEVHLAKSRRISTLAGMPLQHVITTSYMTDSAIHGYLDRVQNHGYEGPLYISPGKTIGLRLIPTANDLKFSWQNQPKLDKQAQKVRESGQQALLEWVKSCGEASDYRDNLPLQCLHPVGHFYEVPNLLLNGTLKTMLDDRPQLRYLMLHNIDTVGADVDPGLLGLFVSRDSTLSFEVIARRIDDVGGGLAMQNGKVRLVEGLALPNEEDEFKFTYYNSMTTWIDIDKLLKVFGISRNDLADELIVSNAIHTFSAKLPTYVALKEVKKRWGNGQEDVFPTAQFEKLWSDLSSLDEVDCDFFAVSRHRGCQLKDVSQLDGWLRDGSQKYLEKLCFW</sequence>
<dbReference type="PANTHER" id="PTHR32463:SF0">
    <property type="entry name" value="L-FUCOSE KINASE"/>
    <property type="match status" value="1"/>
</dbReference>
<dbReference type="Proteomes" id="UP000693970">
    <property type="component" value="Unassembled WGS sequence"/>
</dbReference>
<dbReference type="PANTHER" id="PTHR32463">
    <property type="entry name" value="L-FUCOSE KINASE"/>
    <property type="match status" value="1"/>
</dbReference>
<dbReference type="InterPro" id="IPR052203">
    <property type="entry name" value="GHMP_Kinase-Related"/>
</dbReference>
<accession>A0A9K3PQZ0</accession>
<proteinExistence type="predicted"/>
<organism evidence="4 5">
    <name type="scientific">Nitzschia inconspicua</name>
    <dbReference type="NCBI Taxonomy" id="303405"/>
    <lineage>
        <taxon>Eukaryota</taxon>
        <taxon>Sar</taxon>
        <taxon>Stramenopiles</taxon>
        <taxon>Ochrophyta</taxon>
        <taxon>Bacillariophyta</taxon>
        <taxon>Bacillariophyceae</taxon>
        <taxon>Bacillariophycidae</taxon>
        <taxon>Bacillariales</taxon>
        <taxon>Bacillariaceae</taxon>
        <taxon>Nitzschia</taxon>
    </lineage>
</organism>
<protein>
    <submittedName>
        <fullName evidence="4">UTP-glucose-1-phosphate uridylyltransferase</fullName>
    </submittedName>
</protein>
<gene>
    <name evidence="4" type="ORF">IV203_003370</name>
</gene>
<evidence type="ECO:0000313" key="5">
    <source>
        <dbReference type="Proteomes" id="UP000693970"/>
    </source>
</evidence>
<dbReference type="InterPro" id="IPR002618">
    <property type="entry name" value="UDPGP_fam"/>
</dbReference>
<dbReference type="OrthoDB" id="37129at2759"/>
<dbReference type="GO" id="GO:0070569">
    <property type="term" value="F:uridylyltransferase activity"/>
    <property type="evidence" value="ECO:0007669"/>
    <property type="project" value="InterPro"/>
</dbReference>
<evidence type="ECO:0000256" key="1">
    <source>
        <dbReference type="ARBA" id="ARBA00022679"/>
    </source>
</evidence>
<evidence type="ECO:0000256" key="3">
    <source>
        <dbReference type="ARBA" id="ARBA00022777"/>
    </source>
</evidence>
<keyword evidence="2 4" id="KW-0548">Nucleotidyltransferase</keyword>
<keyword evidence="1" id="KW-0808">Transferase</keyword>
<dbReference type="GO" id="GO:0042352">
    <property type="term" value="P:GDP-L-fucose salvage"/>
    <property type="evidence" value="ECO:0007669"/>
    <property type="project" value="TreeGrafter"/>
</dbReference>
<comment type="caution">
    <text evidence="4">The sequence shown here is derived from an EMBL/GenBank/DDBJ whole genome shotgun (WGS) entry which is preliminary data.</text>
</comment>
<keyword evidence="5" id="KW-1185">Reference proteome</keyword>
<dbReference type="EMBL" id="JAGRRH010000016">
    <property type="protein sequence ID" value="KAG7354014.1"/>
    <property type="molecule type" value="Genomic_DNA"/>
</dbReference>
<dbReference type="GO" id="GO:0050201">
    <property type="term" value="F:fucokinase activity"/>
    <property type="evidence" value="ECO:0007669"/>
    <property type="project" value="TreeGrafter"/>
</dbReference>
<reference evidence="4" key="2">
    <citation type="submission" date="2021-04" db="EMBL/GenBank/DDBJ databases">
        <authorList>
            <person name="Podell S."/>
        </authorList>
    </citation>
    <scope>NUCLEOTIDE SEQUENCE</scope>
    <source>
        <strain evidence="4">Hildebrandi</strain>
    </source>
</reference>
<evidence type="ECO:0000256" key="2">
    <source>
        <dbReference type="ARBA" id="ARBA00022695"/>
    </source>
</evidence>
<dbReference type="AlphaFoldDB" id="A0A9K3PQZ0"/>
<dbReference type="Pfam" id="PF01704">
    <property type="entry name" value="UDPGP"/>
    <property type="match status" value="1"/>
</dbReference>
<reference evidence="4" key="1">
    <citation type="journal article" date="2021" name="Sci. Rep.">
        <title>Diploid genomic architecture of Nitzschia inconspicua, an elite biomass production diatom.</title>
        <authorList>
            <person name="Oliver A."/>
            <person name="Podell S."/>
            <person name="Pinowska A."/>
            <person name="Traller J.C."/>
            <person name="Smith S.R."/>
            <person name="McClure R."/>
            <person name="Beliaev A."/>
            <person name="Bohutskyi P."/>
            <person name="Hill E.A."/>
            <person name="Rabines A."/>
            <person name="Zheng H."/>
            <person name="Allen L.Z."/>
            <person name="Kuo A."/>
            <person name="Grigoriev I.V."/>
            <person name="Allen A.E."/>
            <person name="Hazlebeck D."/>
            <person name="Allen E.E."/>
        </authorList>
    </citation>
    <scope>NUCLEOTIDE SEQUENCE</scope>
    <source>
        <strain evidence="4">Hildebrandi</strain>
    </source>
</reference>
<keyword evidence="3" id="KW-0418">Kinase</keyword>
<name>A0A9K3PQZ0_9STRA</name>